<evidence type="ECO:0000313" key="1">
    <source>
        <dbReference type="EMBL" id="PYI29878.1"/>
    </source>
</evidence>
<organism evidence="1 2">
    <name type="scientific">Aspergillus indologenus CBS 114.80</name>
    <dbReference type="NCBI Taxonomy" id="1450541"/>
    <lineage>
        <taxon>Eukaryota</taxon>
        <taxon>Fungi</taxon>
        <taxon>Dikarya</taxon>
        <taxon>Ascomycota</taxon>
        <taxon>Pezizomycotina</taxon>
        <taxon>Eurotiomycetes</taxon>
        <taxon>Eurotiomycetidae</taxon>
        <taxon>Eurotiales</taxon>
        <taxon>Aspergillaceae</taxon>
        <taxon>Aspergillus</taxon>
        <taxon>Aspergillus subgen. Circumdati</taxon>
    </lineage>
</organism>
<name>A0A2V5HZH4_9EURO</name>
<dbReference type="Proteomes" id="UP000248817">
    <property type="component" value="Unassembled WGS sequence"/>
</dbReference>
<reference evidence="1 2" key="1">
    <citation type="submission" date="2018-02" db="EMBL/GenBank/DDBJ databases">
        <title>The genomes of Aspergillus section Nigri reveals drivers in fungal speciation.</title>
        <authorList>
            <consortium name="DOE Joint Genome Institute"/>
            <person name="Vesth T.C."/>
            <person name="Nybo J."/>
            <person name="Theobald S."/>
            <person name="Brandl J."/>
            <person name="Frisvad J.C."/>
            <person name="Nielsen K.F."/>
            <person name="Lyhne E.K."/>
            <person name="Kogle M.E."/>
            <person name="Kuo A."/>
            <person name="Riley R."/>
            <person name="Clum A."/>
            <person name="Nolan M."/>
            <person name="Lipzen A."/>
            <person name="Salamov A."/>
            <person name="Henrissat B."/>
            <person name="Wiebenga A."/>
            <person name="De vries R.P."/>
            <person name="Grigoriev I.V."/>
            <person name="Mortensen U.H."/>
            <person name="Andersen M.R."/>
            <person name="Baker S.E."/>
        </authorList>
    </citation>
    <scope>NUCLEOTIDE SEQUENCE [LARGE SCALE GENOMIC DNA]</scope>
    <source>
        <strain evidence="1 2">CBS 114.80</strain>
    </source>
</reference>
<protein>
    <submittedName>
        <fullName evidence="1">Uncharacterized protein</fullName>
    </submittedName>
</protein>
<evidence type="ECO:0000313" key="2">
    <source>
        <dbReference type="Proteomes" id="UP000248817"/>
    </source>
</evidence>
<accession>A0A2V5HZH4</accession>
<proteinExistence type="predicted"/>
<dbReference type="AlphaFoldDB" id="A0A2V5HZH4"/>
<keyword evidence="2" id="KW-1185">Reference proteome</keyword>
<gene>
    <name evidence="1" type="ORF">BP00DRAFT_478314</name>
</gene>
<dbReference type="EMBL" id="KZ825524">
    <property type="protein sequence ID" value="PYI29878.1"/>
    <property type="molecule type" value="Genomic_DNA"/>
</dbReference>
<sequence length="173" mass="19972">MTVRHLLLTKYYYIYHLNYFLQCLQHSEVEGVDCEIKNTKTYNRRDSLVVTHPTTNLPACGLSTAERTGSPVFHTLWSYVLSSRRGRLIFSDCERERVRNLRNHSVFEAIGRSSAQGCPPPTEVLVNDEGFRQLVVSNYCPRVWVKQIHAYSVGKEPDLVVRSGIWAPVRWCL</sequence>